<dbReference type="CDD" id="cd00051">
    <property type="entry name" value="EFh"/>
    <property type="match status" value="1"/>
</dbReference>
<feature type="compositionally biased region" description="Pro residues" evidence="1">
    <location>
        <begin position="383"/>
        <end position="400"/>
    </location>
</feature>
<evidence type="ECO:0000313" key="4">
    <source>
        <dbReference type="WBParaSite" id="maker-uti_cns_0005895-snap-gene-0.25-mRNA-1"/>
    </source>
</evidence>
<accession>A0A1I8HF34</accession>
<dbReference type="PANTHER" id="PTHR46763:SF1">
    <property type="entry name" value="DYNEIN REGULATORY COMPLEX PROTEIN 8"/>
    <property type="match status" value="1"/>
</dbReference>
<protein>
    <submittedName>
        <fullName evidence="4">EF-hand domain-containing protein</fullName>
    </submittedName>
</protein>
<feature type="compositionally biased region" description="Pro residues" evidence="1">
    <location>
        <begin position="357"/>
        <end position="368"/>
    </location>
</feature>
<feature type="region of interest" description="Disordered" evidence="1">
    <location>
        <begin position="357"/>
        <end position="418"/>
    </location>
</feature>
<name>A0A1I8HF34_9PLAT</name>
<dbReference type="InterPro" id="IPR011992">
    <property type="entry name" value="EF-hand-dom_pair"/>
</dbReference>
<sequence length="965" mass="104998">SYTLICLICAINSLTDADSPNHLAKLVRAGACKTEHFVLADQSTTARLDEAGPVQHPGIEPMQLYQRYPTCLGACFLLERCNALPRPAQELVSASSDALLYQDLLRSFASLLTGTRALNLEKALDKSSRGKDTAVQELKKRIADAFEIFDHEANQTVDVREVGTIIRSLGCCPTEGELHDILKEMEEEEPLPYVTFDAFLGVAMKILQEKRYKPALEDQLLKAFQVLDIENNGYLTKEEIEKYMVEEGEPFSTEELEEMLSAAIDPEKGTVIYKEYVPLLVVDDAPVSHRREQHRTDLPSACPVARGASDAFTASSLTVGSGSNNRQAAQPESDVDLRGGYSEIGARRRLMVNRLGPPLPLLPPPPPSGRNMAPRCGSLLRAPLPPPPPPPAPFSAPPPSADLKPTRTKPGSRPDTWLRVGLGAECDRFTAATRRFTDPPPLPPPPPPPAAPRRPLFVFAVFVCLNDGAAGSRTVGLIFKQQQHLLEPASGFQVLRYHRAGTRARTSVDPLLQIPEHGLEGQQMRLEKVQLGQDRLGRAGVTRCIRNSVELSRAASKAADTWVRRGARCRDDVDGVVGGVGDGDSRRRCRYRRRFVADADVFPSFRSTSNGAELGVCYRTQYSGGGSGSGSSAGGGVLLSMCTSAEYSGGSAGRRKTRTRCRLSRKPTMPCREQRGTPYQKSGMMPRFSATSSDAFGKGDVACGTGGEAMSDSRWDANVGQQVAVKLALGPLGSGVGPGLVANHPAEAREEVGSVDGDGTADADVDEAQDGVVVPGGDAEYAGIAVNARYYLKVAKEIGGNQQVVFQHDDPIELPMDQYVIQRIQVVSGDSPHPVLIAASQPRQTPLPLDFASRRQRLQRRRSHRVVRVLRDDDWKLGGAGPVGGHLADEQLHLWSAGCHDQHGRGSFVYGTWLSRQRCDRAQPAEQANQQRHQPEQQQGQQASWLKQSALKASHRKTADNCCCY</sequence>
<feature type="region of interest" description="Disordered" evidence="1">
    <location>
        <begin position="316"/>
        <end position="338"/>
    </location>
</feature>
<feature type="region of interest" description="Disordered" evidence="1">
    <location>
        <begin position="921"/>
        <end position="952"/>
    </location>
</feature>
<feature type="domain" description="EF-hand" evidence="2">
    <location>
        <begin position="137"/>
        <end position="172"/>
    </location>
</feature>
<dbReference type="Pfam" id="PF13499">
    <property type="entry name" value="EF-hand_7"/>
    <property type="match status" value="1"/>
</dbReference>
<proteinExistence type="predicted"/>
<feature type="compositionally biased region" description="Low complexity" evidence="1">
    <location>
        <begin position="927"/>
        <end position="942"/>
    </location>
</feature>
<dbReference type="PANTHER" id="PTHR46763">
    <property type="entry name" value="DYNEIN REGULATORY COMPLEX PROTEIN 8"/>
    <property type="match status" value="1"/>
</dbReference>
<keyword evidence="3" id="KW-1185">Reference proteome</keyword>
<dbReference type="Proteomes" id="UP000095280">
    <property type="component" value="Unplaced"/>
</dbReference>
<evidence type="ECO:0000313" key="3">
    <source>
        <dbReference type="Proteomes" id="UP000095280"/>
    </source>
</evidence>
<dbReference type="PROSITE" id="PS50222">
    <property type="entry name" value="EF_HAND_2"/>
    <property type="match status" value="2"/>
</dbReference>
<evidence type="ECO:0000256" key="1">
    <source>
        <dbReference type="SAM" id="MobiDB-lite"/>
    </source>
</evidence>
<evidence type="ECO:0000259" key="2">
    <source>
        <dbReference type="PROSITE" id="PS50222"/>
    </source>
</evidence>
<dbReference type="SMART" id="SM00054">
    <property type="entry name" value="EFh"/>
    <property type="match status" value="2"/>
</dbReference>
<dbReference type="WBParaSite" id="maker-uti_cns_0005895-snap-gene-0.25-mRNA-1">
    <property type="protein sequence ID" value="maker-uti_cns_0005895-snap-gene-0.25-mRNA-1"/>
    <property type="gene ID" value="maker-uti_cns_0005895-snap-gene-0.25"/>
</dbReference>
<reference evidence="4" key="1">
    <citation type="submission" date="2016-11" db="UniProtKB">
        <authorList>
            <consortium name="WormBaseParasite"/>
        </authorList>
    </citation>
    <scope>IDENTIFICATION</scope>
</reference>
<dbReference type="AlphaFoldDB" id="A0A1I8HF34"/>
<feature type="compositionally biased region" description="Polar residues" evidence="1">
    <location>
        <begin position="316"/>
        <end position="330"/>
    </location>
</feature>
<organism evidence="3 4">
    <name type="scientific">Macrostomum lignano</name>
    <dbReference type="NCBI Taxonomy" id="282301"/>
    <lineage>
        <taxon>Eukaryota</taxon>
        <taxon>Metazoa</taxon>
        <taxon>Spiralia</taxon>
        <taxon>Lophotrochozoa</taxon>
        <taxon>Platyhelminthes</taxon>
        <taxon>Rhabditophora</taxon>
        <taxon>Macrostomorpha</taxon>
        <taxon>Macrostomida</taxon>
        <taxon>Macrostomidae</taxon>
        <taxon>Macrostomum</taxon>
    </lineage>
</organism>
<dbReference type="FunFam" id="1.10.238.10:FF:000001">
    <property type="entry name" value="Calmodulin 1"/>
    <property type="match status" value="1"/>
</dbReference>
<feature type="domain" description="EF-hand" evidence="2">
    <location>
        <begin position="215"/>
        <end position="250"/>
    </location>
</feature>
<dbReference type="InterPro" id="IPR002048">
    <property type="entry name" value="EF_hand_dom"/>
</dbReference>
<dbReference type="Gene3D" id="1.10.238.10">
    <property type="entry name" value="EF-hand"/>
    <property type="match status" value="2"/>
</dbReference>
<feature type="region of interest" description="Disordered" evidence="1">
    <location>
        <begin position="668"/>
        <end position="687"/>
    </location>
</feature>
<dbReference type="GO" id="GO:0005509">
    <property type="term" value="F:calcium ion binding"/>
    <property type="evidence" value="ECO:0007669"/>
    <property type="project" value="InterPro"/>
</dbReference>
<dbReference type="SUPFAM" id="SSF47473">
    <property type="entry name" value="EF-hand"/>
    <property type="match status" value="1"/>
</dbReference>